<proteinExistence type="predicted"/>
<gene>
    <name evidence="6" type="ORF">FH610_010925</name>
</gene>
<keyword evidence="6" id="KW-0378">Hydrolase</keyword>
<dbReference type="AlphaFoldDB" id="A0A5N6BXV6"/>
<dbReference type="InterPro" id="IPR001650">
    <property type="entry name" value="Helicase_C-like"/>
</dbReference>
<evidence type="ECO:0000259" key="5">
    <source>
        <dbReference type="PROSITE" id="PS51194"/>
    </source>
</evidence>
<dbReference type="InterPro" id="IPR052511">
    <property type="entry name" value="ATP-dep_Helicase"/>
</dbReference>
<dbReference type="GO" id="GO:0004386">
    <property type="term" value="F:helicase activity"/>
    <property type="evidence" value="ECO:0007669"/>
    <property type="project" value="UniProtKB-KW"/>
</dbReference>
<comment type="caution">
    <text evidence="6">The sequence shown here is derived from an EMBL/GenBank/DDBJ whole genome shotgun (WGS) entry which is preliminary data.</text>
</comment>
<dbReference type="Pfam" id="PF00270">
    <property type="entry name" value="DEAD"/>
    <property type="match status" value="1"/>
</dbReference>
<feature type="compositionally biased region" description="Acidic residues" evidence="3">
    <location>
        <begin position="255"/>
        <end position="268"/>
    </location>
</feature>
<keyword evidence="2" id="KW-0067">ATP-binding</keyword>
<evidence type="ECO:0000259" key="4">
    <source>
        <dbReference type="PROSITE" id="PS51192"/>
    </source>
</evidence>
<dbReference type="PROSITE" id="PS51192">
    <property type="entry name" value="HELICASE_ATP_BIND_1"/>
    <property type="match status" value="1"/>
</dbReference>
<keyword evidence="1" id="KW-0547">Nucleotide-binding</keyword>
<evidence type="ECO:0000313" key="7">
    <source>
        <dbReference type="Proteomes" id="UP000313066"/>
    </source>
</evidence>
<dbReference type="PANTHER" id="PTHR47962">
    <property type="entry name" value="ATP-DEPENDENT HELICASE LHR-RELATED-RELATED"/>
    <property type="match status" value="1"/>
</dbReference>
<evidence type="ECO:0000256" key="2">
    <source>
        <dbReference type="ARBA" id="ARBA00022840"/>
    </source>
</evidence>
<accession>A0A5N6BXV6</accession>
<dbReference type="RefSeq" id="WP_139574211.1">
    <property type="nucleotide sequence ID" value="NZ_VDMA02000005.1"/>
</dbReference>
<dbReference type="GO" id="GO:0003677">
    <property type="term" value="F:DNA binding"/>
    <property type="evidence" value="ECO:0007669"/>
    <property type="project" value="TreeGrafter"/>
</dbReference>
<name>A0A5N6BXV6_9ACTN</name>
<dbReference type="GO" id="GO:0016887">
    <property type="term" value="F:ATP hydrolysis activity"/>
    <property type="evidence" value="ECO:0007669"/>
    <property type="project" value="TreeGrafter"/>
</dbReference>
<reference evidence="6 7" key="1">
    <citation type="submission" date="2019-10" db="EMBL/GenBank/DDBJ databases">
        <title>Nonomuraea sp. nov., isolated from Phyllanthus amarus.</title>
        <authorList>
            <person name="Klykleung N."/>
            <person name="Tanasupawat S."/>
        </authorList>
    </citation>
    <scope>NUCLEOTIDE SEQUENCE [LARGE SCALE GENOMIC DNA]</scope>
    <source>
        <strain evidence="6 7">CR1-09</strain>
    </source>
</reference>
<dbReference type="EMBL" id="VDMA02000005">
    <property type="protein sequence ID" value="KAB8185309.1"/>
    <property type="molecule type" value="Genomic_DNA"/>
</dbReference>
<dbReference type="PROSITE" id="PS51194">
    <property type="entry name" value="HELICASE_CTER"/>
    <property type="match status" value="1"/>
</dbReference>
<evidence type="ECO:0000313" key="6">
    <source>
        <dbReference type="EMBL" id="KAB8185309.1"/>
    </source>
</evidence>
<evidence type="ECO:0000256" key="3">
    <source>
        <dbReference type="SAM" id="MobiDB-lite"/>
    </source>
</evidence>
<dbReference type="InterPro" id="IPR014001">
    <property type="entry name" value="Helicase_ATP-bd"/>
</dbReference>
<dbReference type="Pfam" id="PF00271">
    <property type="entry name" value="Helicase_C"/>
    <property type="match status" value="1"/>
</dbReference>
<dbReference type="PANTHER" id="PTHR47962:SF5">
    <property type="entry name" value="ATP-DEPENDENT HELICASE LHR-RELATED"/>
    <property type="match status" value="1"/>
</dbReference>
<evidence type="ECO:0000256" key="1">
    <source>
        <dbReference type="ARBA" id="ARBA00022741"/>
    </source>
</evidence>
<dbReference type="GO" id="GO:0005524">
    <property type="term" value="F:ATP binding"/>
    <property type="evidence" value="ECO:0007669"/>
    <property type="project" value="UniProtKB-KW"/>
</dbReference>
<dbReference type="Proteomes" id="UP000313066">
    <property type="component" value="Unassembled WGS sequence"/>
</dbReference>
<dbReference type="InterPro" id="IPR027417">
    <property type="entry name" value="P-loop_NTPase"/>
</dbReference>
<dbReference type="SMART" id="SM00490">
    <property type="entry name" value="HELICc"/>
    <property type="match status" value="1"/>
</dbReference>
<dbReference type="SUPFAM" id="SSF52540">
    <property type="entry name" value="P-loop containing nucleoside triphosphate hydrolases"/>
    <property type="match status" value="1"/>
</dbReference>
<sequence>MTTTSPPSGSSAFRLLHPKVQRWIWQQDWPELRPAQEAAAAPVLAGETDVLIAAATASGKTEAAFLPICSALTADRPRTGGFAAVYISPLKALINDQYGRLDELCEHLDIPVARWHGDVGASGKSKLLERPRGILLITPESLEAMFVLRGWKMRDLAGALRYVVIDEMHSFMGAERGAQLQSLMHRLDLAARRRVPRVGLSATLGDMRAAADFLRPGSGDKVTVIVSDADSQELQLQVRGYVETRPNLSALDRTADEDAEQQTGEEDSGDRIAIADHLFTTLRGSHNLIFANSRGAVEEYTDLLSRRCDQAGVPNEFVPHHGNLSKDIREHAESRLKDRARPVTAVCTSTLEMGIDIGSVSSVAQVGAPPGVAALRQRLGRSGRRGGPAILRVYIRERELSPTLHPAEELRAQFVQTIATIELLLQRWYEPPHGTALHLSTLVQQTLSLIAQHGGITPNDAYRTLCVQGPFRLVDAATFAALLRDLGEATLIRQETDGLLLHGDAGEMLVNHYTFYAAFAAPTEYRIVHRGRALGSLPIEQSLPEGALLIFAGRRWRIVAIDARAKVIEVARASGGRPPRFTGAGPEVHDRIRTEMRRVYEDTAVPTYLDATAQRLLEQGRAAYRRFGLEARPIVGYGNDTLLFPFCGDAIMTTIALTLHSRGVTVERQGLALALSEITPQITADLLRELSESELPAATELARLIPDKRIDKYDESIGEELLARSFAARRLDVPGARNVISRFAEQAALARFA</sequence>
<keyword evidence="7" id="KW-1185">Reference proteome</keyword>
<keyword evidence="6" id="KW-0347">Helicase</keyword>
<feature type="domain" description="Helicase ATP-binding" evidence="4">
    <location>
        <begin position="41"/>
        <end position="222"/>
    </location>
</feature>
<dbReference type="InterPro" id="IPR011545">
    <property type="entry name" value="DEAD/DEAH_box_helicase_dom"/>
</dbReference>
<protein>
    <submittedName>
        <fullName evidence="6">DEAD/DEAH box helicase</fullName>
    </submittedName>
</protein>
<organism evidence="6 7">
    <name type="scientific">Microbispora catharanthi</name>
    <dbReference type="NCBI Taxonomy" id="1712871"/>
    <lineage>
        <taxon>Bacteria</taxon>
        <taxon>Bacillati</taxon>
        <taxon>Actinomycetota</taxon>
        <taxon>Actinomycetes</taxon>
        <taxon>Streptosporangiales</taxon>
        <taxon>Streptosporangiaceae</taxon>
        <taxon>Microbispora</taxon>
    </lineage>
</organism>
<dbReference type="SMART" id="SM00487">
    <property type="entry name" value="DEXDc"/>
    <property type="match status" value="1"/>
</dbReference>
<feature type="domain" description="Helicase C-terminal" evidence="5">
    <location>
        <begin position="274"/>
        <end position="426"/>
    </location>
</feature>
<dbReference type="Gene3D" id="3.40.50.300">
    <property type="entry name" value="P-loop containing nucleotide triphosphate hydrolases"/>
    <property type="match status" value="2"/>
</dbReference>
<feature type="region of interest" description="Disordered" evidence="3">
    <location>
        <begin position="247"/>
        <end position="269"/>
    </location>
</feature>